<evidence type="ECO:0000313" key="2">
    <source>
        <dbReference type="Proteomes" id="UP000469185"/>
    </source>
</evidence>
<accession>A0A6N9YIG0</accession>
<keyword evidence="2" id="KW-1185">Reference proteome</keyword>
<name>A0A6N9YIG0_9ACTN</name>
<sequence>MWRKRPRARGIYAPFPDPIEVVDGVDRFDRDEVVRWLEKSGRGNNPEAGLDAPALSPPDGVQFEDLVTLLCLAAASGEELAETSMEDRQTLARGADPRDEFILREVITMESTADTLRFIDDLLEAAFGPGEALARLEQGRAGRALGTRDLTSGALELIRTFTEACALHLDPNGVPLIHAGHAVTLTLALADDFAPLVVRGDGTEQRALRRRASIRGIDTTDSQPSPNIRMLSVLGSRPADALDAIDNVVIELDKDELAIVLGPASLLCDELRGDQDKDRAQTLRSGNLVVAVRLPRGMWREAHRQALGLWVCAGGKSIDQPLIADLAAFTGDEYDAGDLAADLTGALEAQGARAFRYLRRHDLALILSSRTPVVPRGVRAVQLATTDVERYLDKINTETLVTSEPIPTFDVLAEAAPGTMLLRRRSVGELKDLGFAHVKRGSRIDPSHAHDNGSVAVLSAAGANKIKLDPFDAAHSYPRAARTEPGDVIFTERPRPCALVDNHGGSLVASPSKILRIGKKAGIGPHTVSAIINRLPDDATDWQTWSVPVLDATATGQLEQALIAAYEYESTLRANLDAAHRVIGAMIDGVAAGAVTLTTPRED</sequence>
<dbReference type="AlphaFoldDB" id="A0A6N9YIG0"/>
<dbReference type="EMBL" id="JAAGOB010000002">
    <property type="protein sequence ID" value="NED94783.1"/>
    <property type="molecule type" value="Genomic_DNA"/>
</dbReference>
<reference evidence="1 2" key="1">
    <citation type="submission" date="2020-02" db="EMBL/GenBank/DDBJ databases">
        <authorList>
            <person name="Li X.-J."/>
            <person name="Feng X.-M."/>
        </authorList>
    </citation>
    <scope>NUCLEOTIDE SEQUENCE [LARGE SCALE GENOMIC DNA]</scope>
    <source>
        <strain evidence="1 2">CGMCC 4.7225</strain>
    </source>
</reference>
<proteinExistence type="predicted"/>
<comment type="caution">
    <text evidence="1">The sequence shown here is derived from an EMBL/GenBank/DDBJ whole genome shotgun (WGS) entry which is preliminary data.</text>
</comment>
<dbReference type="Proteomes" id="UP000469185">
    <property type="component" value="Unassembled WGS sequence"/>
</dbReference>
<organism evidence="1 2">
    <name type="scientific">Phytoactinopolyspora alkaliphila</name>
    <dbReference type="NCBI Taxonomy" id="1783498"/>
    <lineage>
        <taxon>Bacteria</taxon>
        <taxon>Bacillati</taxon>
        <taxon>Actinomycetota</taxon>
        <taxon>Actinomycetes</taxon>
        <taxon>Jiangellales</taxon>
        <taxon>Jiangellaceae</taxon>
        <taxon>Phytoactinopolyspora</taxon>
    </lineage>
</organism>
<gene>
    <name evidence="1" type="ORF">G1H11_05605</name>
</gene>
<evidence type="ECO:0000313" key="1">
    <source>
        <dbReference type="EMBL" id="NED94783.1"/>
    </source>
</evidence>
<protein>
    <submittedName>
        <fullName evidence="1">Uncharacterized protein</fullName>
    </submittedName>
</protein>